<name>A0A2U1S841_9EURY</name>
<accession>A0A2U1S841</accession>
<keyword evidence="2 5" id="KW-0378">Hydrolase</keyword>
<sequence>MIFTRLSLKNFKSYDDAEIKFNEGISVIVGENGAGKSTILEAISFALFKQHTAKKIDDLIRNGSDDGMYVELDFISNGKEYRVVRDKKGSQLKSTFLKKTSSNSNFIPVCAGDKEVTNEIRSVLDIDSDLFLNAIYIRQGEIAELVDKTAAEKKQLIGKLLGIDSLEKAWKNLQPFISSYENKKSELKGRLASANETYEEREKKISLLNTLKERGLELEKEVAEVTELKEEIANDKLNMEREKEIYDNFCHNLEVEQEALTSLEKDKSILHDRLDEIKEAEEKMLRLEKFTKKLPLYLDFEKSVTSIQQLKVKEDEINRNLESIREQKTIVEAEQEGYSNYMACEEELEKLKDRKSKIEQELVGITQLEENKKELLKVIEENRNDINSFFSTTKDELYDNGLSQDILTDVDKFSQLEEVTNNFLDEISDKIESINKEINEKKEENVKFKEAMKSADKPLNELDEVDNQCPLCQSEITSAKKVELKKYYSDIISENRSLIYNNDENIHLLKKNRDNFAQKEENVKEISKNIIEYKHKFAQLEKDLGKLNRIDEGLESKDYINSKLGEIILSISREEVKHEEYQASYEKYNKAKGALDVLDSETETQYNLNQVQNEIDTHIRNIEIAIEQDSHLSNDITTQELQNRINDLKQKEEEYNQLKGFVKNKKSLEGQLTSKKEDIDWKYNKIDNIKSNIENSKYDREKYDKLIYSSEVFEKRYERFSEELNGIKGQSKEVIEQVKSLTTKVLEDNRAKEELDGVNKYLIILNSIRELYGKNGIQKDLRNYSKPVIQKYTKDFFNQFNFNYSDLILDDNYDVSVFGPEGETSLNMVSGGEKIAIALALRLGITQAMSKGDLETILLDEPTIYLDSFRKHELINLLKEMSMLPQMIIVTHETQLENAATNLIKVEKNNGISKVIIEN</sequence>
<comment type="function">
    <text evidence="5">Part of the Rad50/Mre11 complex, which is involved in the early steps of DNA double-strand break (DSB) repair. The complex may facilitate opening of the processed DNA ends to aid in the recruitment of HerA and NurA. Rad50 controls the balance between DNA end bridging and DNA resection via ATP-dependent structural rearrangements of the Rad50/Mre11 complex.</text>
</comment>
<comment type="similarity">
    <text evidence="5">Belongs to the SMC family. RAD50 subfamily.</text>
</comment>
<dbReference type="Pfam" id="PF13476">
    <property type="entry name" value="AAA_23"/>
    <property type="match status" value="1"/>
</dbReference>
<feature type="binding site" evidence="5">
    <location>
        <position position="469"/>
    </location>
    <ligand>
        <name>Zn(2+)</name>
        <dbReference type="ChEBI" id="CHEBI:29105"/>
    </ligand>
</feature>
<dbReference type="Proteomes" id="UP000245577">
    <property type="component" value="Unassembled WGS sequence"/>
</dbReference>
<dbReference type="GO" id="GO:0005524">
    <property type="term" value="F:ATP binding"/>
    <property type="evidence" value="ECO:0007669"/>
    <property type="project" value="UniProtKB-UniRule"/>
</dbReference>
<gene>
    <name evidence="5" type="primary">rad50</name>
    <name evidence="7" type="ORF">MBBWO_11090</name>
</gene>
<evidence type="ECO:0000256" key="2">
    <source>
        <dbReference type="ARBA" id="ARBA00022801"/>
    </source>
</evidence>
<dbReference type="GO" id="GO:0006302">
    <property type="term" value="P:double-strand break repair"/>
    <property type="evidence" value="ECO:0007669"/>
    <property type="project" value="UniProtKB-UniRule"/>
</dbReference>
<dbReference type="InterPro" id="IPR022982">
    <property type="entry name" value="Rad50_ATPase_archaeal"/>
</dbReference>
<keyword evidence="5" id="KW-0547">Nucleotide-binding</keyword>
<dbReference type="AlphaFoldDB" id="A0A2U1S841"/>
<protein>
    <recommendedName>
        <fullName evidence="5">DNA double-strand break repair Rad50 ATPase</fullName>
    </recommendedName>
</protein>
<organism evidence="7 8">
    <name type="scientific">Methanobrevibacter woesei</name>
    <dbReference type="NCBI Taxonomy" id="190976"/>
    <lineage>
        <taxon>Archaea</taxon>
        <taxon>Methanobacteriati</taxon>
        <taxon>Methanobacteriota</taxon>
        <taxon>Methanomada group</taxon>
        <taxon>Methanobacteria</taxon>
        <taxon>Methanobacteriales</taxon>
        <taxon>Methanobacteriaceae</taxon>
        <taxon>Methanobrevibacter</taxon>
    </lineage>
</organism>
<dbReference type="EMBL" id="MZGU01000004">
    <property type="protein sequence ID" value="PWB86255.1"/>
    <property type="molecule type" value="Genomic_DNA"/>
</dbReference>
<keyword evidence="5" id="KW-0067">ATP-binding</keyword>
<feature type="coiled-coil region" evidence="5">
    <location>
        <begin position="509"/>
        <end position="543"/>
    </location>
</feature>
<feature type="coiled-coil region" evidence="5">
    <location>
        <begin position="571"/>
        <end position="658"/>
    </location>
</feature>
<reference evidence="7 8" key="1">
    <citation type="submission" date="2017-03" db="EMBL/GenBank/DDBJ databases">
        <title>Genome sequence of Methanobrevibacter wosei.</title>
        <authorList>
            <person name="Poehlein A."/>
            <person name="Seedorf H."/>
            <person name="Daniel R."/>
        </authorList>
    </citation>
    <scope>NUCLEOTIDE SEQUENCE [LARGE SCALE GENOMIC DNA]</scope>
    <source>
        <strain evidence="7 8">DSM 11979</strain>
    </source>
</reference>
<feature type="binding site" evidence="5">
    <location>
        <position position="12"/>
    </location>
    <ligand>
        <name>ATP</name>
        <dbReference type="ChEBI" id="CHEBI:30616"/>
    </ligand>
</feature>
<keyword evidence="5" id="KW-0862">Zinc</keyword>
<feature type="domain" description="Rad50/SbcC-type AAA" evidence="6">
    <location>
        <begin position="5"/>
        <end position="233"/>
    </location>
</feature>
<comment type="caution">
    <text evidence="7">The sequence shown here is derived from an EMBL/GenBank/DDBJ whole genome shotgun (WGS) entry which is preliminary data.</text>
</comment>
<dbReference type="PANTHER" id="PTHR32114">
    <property type="entry name" value="ABC TRANSPORTER ABCH.3"/>
    <property type="match status" value="1"/>
</dbReference>
<proteinExistence type="inferred from homology"/>
<dbReference type="Gene3D" id="1.10.287.510">
    <property type="entry name" value="Helix hairpin bin"/>
    <property type="match status" value="1"/>
</dbReference>
<feature type="coiled-coil region" evidence="5">
    <location>
        <begin position="177"/>
        <end position="280"/>
    </location>
</feature>
<dbReference type="HAMAP" id="MF_00449">
    <property type="entry name" value="RAD50"/>
    <property type="match status" value="1"/>
</dbReference>
<comment type="cofactor">
    <cofactor evidence="5">
        <name>Zn(2+)</name>
        <dbReference type="ChEBI" id="CHEBI:29105"/>
    </cofactor>
    <text evidence="5">Binds 1 zinc ion per homodimer.</text>
</comment>
<dbReference type="InterPro" id="IPR027417">
    <property type="entry name" value="P-loop_NTPase"/>
</dbReference>
<evidence type="ECO:0000256" key="5">
    <source>
        <dbReference type="HAMAP-Rule" id="MF_00449"/>
    </source>
</evidence>
<dbReference type="GO" id="GO:0008270">
    <property type="term" value="F:zinc ion binding"/>
    <property type="evidence" value="ECO:0007669"/>
    <property type="project" value="UniProtKB-UniRule"/>
</dbReference>
<feature type="coiled-coil region" evidence="5">
    <location>
        <begin position="307"/>
        <end position="385"/>
    </location>
</feature>
<evidence type="ECO:0000259" key="6">
    <source>
        <dbReference type="Pfam" id="PF13476"/>
    </source>
</evidence>
<comment type="domain">
    <text evidence="5">The two conserved Cys that bind zinc constitute the zinc-hook, which separates the large intramolecular coiled coil regions. The 2 Cys residues coordinate one molecule of zinc with the help of the 2 Cys residues of the zinc-hook of another Rad50 molecule, thereby forming a V-shaped homodimer.</text>
</comment>
<feature type="coiled-coil region" evidence="5">
    <location>
        <begin position="424"/>
        <end position="451"/>
    </location>
</feature>
<keyword evidence="3 5" id="KW-0175">Coiled coil</keyword>
<feature type="binding site" evidence="5">
    <location>
        <begin position="828"/>
        <end position="833"/>
    </location>
    <ligand>
        <name>ATP</name>
        <dbReference type="ChEBI" id="CHEBI:30616"/>
    </ligand>
</feature>
<evidence type="ECO:0000313" key="7">
    <source>
        <dbReference type="EMBL" id="PWB86255.1"/>
    </source>
</evidence>
<evidence type="ECO:0000313" key="8">
    <source>
        <dbReference type="Proteomes" id="UP000245577"/>
    </source>
</evidence>
<feature type="binding site" evidence="5">
    <location>
        <position position="472"/>
    </location>
    <ligand>
        <name>Zn(2+)</name>
        <dbReference type="ChEBI" id="CHEBI:29105"/>
    </ligand>
</feature>
<keyword evidence="5" id="KW-0479">Metal-binding</keyword>
<evidence type="ECO:0000256" key="3">
    <source>
        <dbReference type="ARBA" id="ARBA00023054"/>
    </source>
</evidence>
<keyword evidence="1 5" id="KW-0227">DNA damage</keyword>
<dbReference type="GO" id="GO:0016887">
    <property type="term" value="F:ATP hydrolysis activity"/>
    <property type="evidence" value="ECO:0007669"/>
    <property type="project" value="UniProtKB-UniRule"/>
</dbReference>
<dbReference type="PANTHER" id="PTHR32114:SF2">
    <property type="entry name" value="ABC TRANSPORTER ABCH.3"/>
    <property type="match status" value="1"/>
</dbReference>
<evidence type="ECO:0000256" key="1">
    <source>
        <dbReference type="ARBA" id="ARBA00022763"/>
    </source>
</evidence>
<dbReference type="InterPro" id="IPR038729">
    <property type="entry name" value="Rad50/SbcC_AAA"/>
</dbReference>
<feature type="binding site" evidence="5">
    <location>
        <begin position="32"/>
        <end position="38"/>
    </location>
    <ligand>
        <name>ATP</name>
        <dbReference type="ChEBI" id="CHEBI:30616"/>
    </ligand>
</feature>
<dbReference type="RefSeq" id="WP_116669886.1">
    <property type="nucleotide sequence ID" value="NZ_MZGU01000004.1"/>
</dbReference>
<feature type="binding site" evidence="5">
    <location>
        <position position="139"/>
    </location>
    <ligand>
        <name>ATP</name>
        <dbReference type="ChEBI" id="CHEBI:30616"/>
    </ligand>
</feature>
<dbReference type="Gene3D" id="3.40.50.300">
    <property type="entry name" value="P-loop containing nucleotide triphosphate hydrolases"/>
    <property type="match status" value="2"/>
</dbReference>
<dbReference type="SUPFAM" id="SSF75712">
    <property type="entry name" value="Rad50 coiled-coil Zn hook"/>
    <property type="match status" value="1"/>
</dbReference>
<dbReference type="SUPFAM" id="SSF52540">
    <property type="entry name" value="P-loop containing nucleoside triphosphate hydrolases"/>
    <property type="match status" value="1"/>
</dbReference>
<keyword evidence="8" id="KW-1185">Reference proteome</keyword>
<evidence type="ECO:0000256" key="4">
    <source>
        <dbReference type="ARBA" id="ARBA00023204"/>
    </source>
</evidence>
<dbReference type="OrthoDB" id="25344at2157"/>
<comment type="subunit">
    <text evidence="5">Homodimer. Forms a heterotetramer composed of two Mre11 subunits and two Rad50 subunits.</text>
</comment>
<keyword evidence="4 5" id="KW-0234">DNA repair</keyword>